<keyword evidence="1" id="KW-0812">Transmembrane</keyword>
<evidence type="ECO:0000313" key="3">
    <source>
        <dbReference type="Proteomes" id="UP000035740"/>
    </source>
</evidence>
<keyword evidence="3" id="KW-1185">Reference proteome</keyword>
<feature type="transmembrane region" description="Helical" evidence="1">
    <location>
        <begin position="26"/>
        <end position="49"/>
    </location>
</feature>
<protein>
    <recommendedName>
        <fullName evidence="4">Transmembrane protein</fullName>
    </recommendedName>
</protein>
<evidence type="ECO:0008006" key="4">
    <source>
        <dbReference type="Google" id="ProtNLM"/>
    </source>
</evidence>
<name>A0A0J8E479_BETVV</name>
<sequence>MLSELSPPASPAFFATVGDLRTSQPLFISLVCGVVALFSLPCSCVVIAVGSCRCSVPLWSAATSPVLNRPREAPLLKLRNPPSFIPLFFAAHAEQSPPASPAFSRLSETCALRSPYSSLSCVVLLLCFLSPVLVSSLRLVAAAVVCCYLAGAQQALRSSASEASKPPILHPFVLRCSRRAELRKPPSTPLFLDSSLLLIEQRVKHCCRFGVMSSGF</sequence>
<gene>
    <name evidence="2" type="ORF">BVRB_4g097440</name>
</gene>
<dbReference type="EMBL" id="KQ090287">
    <property type="protein sequence ID" value="KMS97925.1"/>
    <property type="molecule type" value="Genomic_DNA"/>
</dbReference>
<dbReference type="Gramene" id="KMS97925">
    <property type="protein sequence ID" value="KMS97925"/>
    <property type="gene ID" value="BVRB_4g097440"/>
</dbReference>
<dbReference type="AlphaFoldDB" id="A0A0J8E479"/>
<proteinExistence type="predicted"/>
<keyword evidence="1" id="KW-0472">Membrane</keyword>
<evidence type="ECO:0000256" key="1">
    <source>
        <dbReference type="SAM" id="Phobius"/>
    </source>
</evidence>
<keyword evidence="1" id="KW-1133">Transmembrane helix</keyword>
<organism evidence="2 3">
    <name type="scientific">Beta vulgaris subsp. vulgaris</name>
    <name type="common">Beet</name>
    <dbReference type="NCBI Taxonomy" id="3555"/>
    <lineage>
        <taxon>Eukaryota</taxon>
        <taxon>Viridiplantae</taxon>
        <taxon>Streptophyta</taxon>
        <taxon>Embryophyta</taxon>
        <taxon>Tracheophyta</taxon>
        <taxon>Spermatophyta</taxon>
        <taxon>Magnoliopsida</taxon>
        <taxon>eudicotyledons</taxon>
        <taxon>Gunneridae</taxon>
        <taxon>Pentapetalae</taxon>
        <taxon>Caryophyllales</taxon>
        <taxon>Chenopodiaceae</taxon>
        <taxon>Betoideae</taxon>
        <taxon>Beta</taxon>
    </lineage>
</organism>
<accession>A0A0J8E479</accession>
<evidence type="ECO:0000313" key="2">
    <source>
        <dbReference type="EMBL" id="KMS97925.1"/>
    </source>
</evidence>
<reference evidence="2 3" key="1">
    <citation type="journal article" date="2014" name="Nature">
        <title>The genome of the recently domesticated crop plant sugar beet (Beta vulgaris).</title>
        <authorList>
            <person name="Dohm J.C."/>
            <person name="Minoche A.E."/>
            <person name="Holtgrawe D."/>
            <person name="Capella-Gutierrez S."/>
            <person name="Zakrzewski F."/>
            <person name="Tafer H."/>
            <person name="Rupp O."/>
            <person name="Sorensen T.R."/>
            <person name="Stracke R."/>
            <person name="Reinhardt R."/>
            <person name="Goesmann A."/>
            <person name="Kraft T."/>
            <person name="Schulz B."/>
            <person name="Stadler P.F."/>
            <person name="Schmidt T."/>
            <person name="Gabaldon T."/>
            <person name="Lehrach H."/>
            <person name="Weisshaar B."/>
            <person name="Himmelbauer H."/>
        </authorList>
    </citation>
    <scope>NUCLEOTIDE SEQUENCE [LARGE SCALE GENOMIC DNA]</scope>
    <source>
        <tissue evidence="2">Taproot</tissue>
    </source>
</reference>
<dbReference type="Proteomes" id="UP000035740">
    <property type="component" value="Unassembled WGS sequence"/>
</dbReference>